<keyword evidence="2" id="KW-0812">Transmembrane</keyword>
<dbReference type="EMBL" id="JBIAJP010000011">
    <property type="protein sequence ID" value="MFF0007998.1"/>
    <property type="molecule type" value="Genomic_DNA"/>
</dbReference>
<accession>A0ABW6N5E1</accession>
<comment type="caution">
    <text evidence="3">The sequence shown here is derived from an EMBL/GenBank/DDBJ whole genome shotgun (WGS) entry which is preliminary data.</text>
</comment>
<evidence type="ECO:0000313" key="3">
    <source>
        <dbReference type="EMBL" id="MFF0007998.1"/>
    </source>
</evidence>
<evidence type="ECO:0000313" key="4">
    <source>
        <dbReference type="Proteomes" id="UP001601422"/>
    </source>
</evidence>
<dbReference type="Proteomes" id="UP001601422">
    <property type="component" value="Unassembled WGS sequence"/>
</dbReference>
<feature type="region of interest" description="Disordered" evidence="1">
    <location>
        <begin position="115"/>
        <end position="171"/>
    </location>
</feature>
<proteinExistence type="predicted"/>
<dbReference type="RefSeq" id="WP_389833422.1">
    <property type="nucleotide sequence ID" value="NZ_JBIAJP010000011.1"/>
</dbReference>
<feature type="transmembrane region" description="Helical" evidence="2">
    <location>
        <begin position="90"/>
        <end position="109"/>
    </location>
</feature>
<evidence type="ECO:0008006" key="5">
    <source>
        <dbReference type="Google" id="ProtNLM"/>
    </source>
</evidence>
<name>A0ABW6N5E1_9ACTN</name>
<keyword evidence="2" id="KW-1133">Transmembrane helix</keyword>
<evidence type="ECO:0000256" key="2">
    <source>
        <dbReference type="SAM" id="Phobius"/>
    </source>
</evidence>
<feature type="transmembrane region" description="Helical" evidence="2">
    <location>
        <begin position="58"/>
        <end position="78"/>
    </location>
</feature>
<gene>
    <name evidence="3" type="ORF">ACFYQT_31805</name>
</gene>
<sequence length="171" mass="17571">MTTNINGQSPARTSLFRAAPLPDPPGAPASWPDRASRVRDQGQALDMLLREDLSRGRALVLCAGVVTMVAGLVPAMMIDAAAASSDTSDVQMAGVLGLLLLAVPALLLLRALPSEESRDDQTGQQSEDGGSDIQEAHHVNPTLRVAPPVGGGGPRARLGSAAPAPRPPPPP</sequence>
<protein>
    <recommendedName>
        <fullName evidence="5">Integral membrane protein</fullName>
    </recommendedName>
</protein>
<feature type="region of interest" description="Disordered" evidence="1">
    <location>
        <begin position="1"/>
        <end position="35"/>
    </location>
</feature>
<organism evidence="3 4">
    <name type="scientific">Streptomyces tibetensis</name>
    <dbReference type="NCBI Taxonomy" id="2382123"/>
    <lineage>
        <taxon>Bacteria</taxon>
        <taxon>Bacillati</taxon>
        <taxon>Actinomycetota</taxon>
        <taxon>Actinomycetes</taxon>
        <taxon>Kitasatosporales</taxon>
        <taxon>Streptomycetaceae</taxon>
        <taxon>Streptomyces</taxon>
    </lineage>
</organism>
<keyword evidence="4" id="KW-1185">Reference proteome</keyword>
<reference evidence="3 4" key="1">
    <citation type="submission" date="2024-10" db="EMBL/GenBank/DDBJ databases">
        <title>The Natural Products Discovery Center: Release of the First 8490 Sequenced Strains for Exploring Actinobacteria Biosynthetic Diversity.</title>
        <authorList>
            <person name="Kalkreuter E."/>
            <person name="Kautsar S.A."/>
            <person name="Yang D."/>
            <person name="Bader C.D."/>
            <person name="Teijaro C.N."/>
            <person name="Fluegel L."/>
            <person name="Davis C.M."/>
            <person name="Simpson J.R."/>
            <person name="Lauterbach L."/>
            <person name="Steele A.D."/>
            <person name="Gui C."/>
            <person name="Meng S."/>
            <person name="Li G."/>
            <person name="Viehrig K."/>
            <person name="Ye F."/>
            <person name="Su P."/>
            <person name="Kiefer A.F."/>
            <person name="Nichols A."/>
            <person name="Cepeda A.J."/>
            <person name="Yan W."/>
            <person name="Fan B."/>
            <person name="Jiang Y."/>
            <person name="Adhikari A."/>
            <person name="Zheng C.-J."/>
            <person name="Schuster L."/>
            <person name="Cowan T.M."/>
            <person name="Smanski M.J."/>
            <person name="Chevrette M.G."/>
            <person name="De Carvalho L.P.S."/>
            <person name="Shen B."/>
        </authorList>
    </citation>
    <scope>NUCLEOTIDE SEQUENCE [LARGE SCALE GENOMIC DNA]</scope>
    <source>
        <strain evidence="3 4">NPDC005497</strain>
    </source>
</reference>
<evidence type="ECO:0000256" key="1">
    <source>
        <dbReference type="SAM" id="MobiDB-lite"/>
    </source>
</evidence>
<feature type="compositionally biased region" description="Polar residues" evidence="1">
    <location>
        <begin position="1"/>
        <end position="12"/>
    </location>
</feature>
<keyword evidence="2" id="KW-0472">Membrane</keyword>